<dbReference type="InterPro" id="IPR050153">
    <property type="entry name" value="Metal_Ion_Import_ABC"/>
</dbReference>
<gene>
    <name evidence="11" type="ORF">DSOUD_2551</name>
</gene>
<dbReference type="RefSeq" id="WP_053552382.1">
    <property type="nucleotide sequence ID" value="NZ_CP010802.1"/>
</dbReference>
<keyword evidence="9" id="KW-0472">Membrane</keyword>
<keyword evidence="5" id="KW-0067">ATP-binding</keyword>
<evidence type="ECO:0000256" key="6">
    <source>
        <dbReference type="ARBA" id="ARBA00022906"/>
    </source>
</evidence>
<reference evidence="11 12" key="1">
    <citation type="submission" date="2015-07" db="EMBL/GenBank/DDBJ databases">
        <title>Isolation and Genomic Characterization of a Novel Halophilic Metal-Reducing Deltaproteobacterium from the Deep Subsurface.</title>
        <authorList>
            <person name="Badalamenti J.P."/>
            <person name="Summers Z.M."/>
            <person name="Gralnick J.A."/>
            <person name="Bond D.R."/>
        </authorList>
    </citation>
    <scope>NUCLEOTIDE SEQUENCE [LARGE SCALE GENOMIC DNA]</scope>
    <source>
        <strain evidence="11 12">WTL</strain>
    </source>
</reference>
<keyword evidence="12" id="KW-1185">Reference proteome</keyword>
<accession>A0A0M4CY40</accession>
<evidence type="ECO:0000256" key="2">
    <source>
        <dbReference type="ARBA" id="ARBA00022475"/>
    </source>
</evidence>
<dbReference type="GO" id="GO:0006829">
    <property type="term" value="P:zinc ion transport"/>
    <property type="evidence" value="ECO:0007669"/>
    <property type="project" value="UniProtKB-KW"/>
</dbReference>
<dbReference type="PROSITE" id="PS50893">
    <property type="entry name" value="ABC_TRANSPORTER_2"/>
    <property type="match status" value="1"/>
</dbReference>
<evidence type="ECO:0000256" key="4">
    <source>
        <dbReference type="ARBA" id="ARBA00022833"/>
    </source>
</evidence>
<keyword evidence="7" id="KW-1278">Translocase</keyword>
<dbReference type="PANTHER" id="PTHR42734:SF9">
    <property type="entry name" value="ZINC IMPORT ATP-BINDING PROTEIN ZNUC"/>
    <property type="match status" value="1"/>
</dbReference>
<dbReference type="PANTHER" id="PTHR42734">
    <property type="entry name" value="METAL TRANSPORT SYSTEM ATP-BINDING PROTEIN TM_0124-RELATED"/>
    <property type="match status" value="1"/>
</dbReference>
<keyword evidence="3" id="KW-0547">Nucleotide-binding</keyword>
<keyword evidence="2" id="KW-1003">Cell membrane</keyword>
<dbReference type="GO" id="GO:0016887">
    <property type="term" value="F:ATP hydrolysis activity"/>
    <property type="evidence" value="ECO:0007669"/>
    <property type="project" value="InterPro"/>
</dbReference>
<evidence type="ECO:0000313" key="11">
    <source>
        <dbReference type="EMBL" id="ALC17304.1"/>
    </source>
</evidence>
<evidence type="ECO:0000259" key="10">
    <source>
        <dbReference type="PROSITE" id="PS50893"/>
    </source>
</evidence>
<evidence type="ECO:0000256" key="9">
    <source>
        <dbReference type="ARBA" id="ARBA00023136"/>
    </source>
</evidence>
<dbReference type="STRING" id="1603606.DSOUD_2551"/>
<evidence type="ECO:0000256" key="5">
    <source>
        <dbReference type="ARBA" id="ARBA00022840"/>
    </source>
</evidence>
<dbReference type="FunFam" id="3.40.50.300:FF:000392">
    <property type="entry name" value="Zinc import ATP-binding protein ZnuC"/>
    <property type="match status" value="1"/>
</dbReference>
<keyword evidence="4" id="KW-0862">Zinc</keyword>
<keyword evidence="6" id="KW-0864">Zinc transport</keyword>
<evidence type="ECO:0000256" key="7">
    <source>
        <dbReference type="ARBA" id="ARBA00022967"/>
    </source>
</evidence>
<dbReference type="PATRIC" id="fig|1603606.3.peg.2762"/>
<dbReference type="Pfam" id="PF00005">
    <property type="entry name" value="ABC_tran"/>
    <property type="match status" value="1"/>
</dbReference>
<keyword evidence="8" id="KW-0406">Ion transport</keyword>
<dbReference type="InterPro" id="IPR003439">
    <property type="entry name" value="ABC_transporter-like_ATP-bd"/>
</dbReference>
<dbReference type="AlphaFoldDB" id="A0A0M4CY40"/>
<dbReference type="InterPro" id="IPR027417">
    <property type="entry name" value="P-loop_NTPase"/>
</dbReference>
<dbReference type="GO" id="GO:0010043">
    <property type="term" value="P:response to zinc ion"/>
    <property type="evidence" value="ECO:0007669"/>
    <property type="project" value="TreeGrafter"/>
</dbReference>
<protein>
    <submittedName>
        <fullName evidence="11">ABC-type Mn2+/Zn2+ transport system, ATPase component</fullName>
    </submittedName>
</protein>
<keyword evidence="1" id="KW-0813">Transport</keyword>
<dbReference type="GO" id="GO:0005524">
    <property type="term" value="F:ATP binding"/>
    <property type="evidence" value="ECO:0007669"/>
    <property type="project" value="UniProtKB-KW"/>
</dbReference>
<proteinExistence type="predicted"/>
<dbReference type="Gene3D" id="3.40.50.300">
    <property type="entry name" value="P-loop containing nucleotide triphosphate hydrolases"/>
    <property type="match status" value="1"/>
</dbReference>
<dbReference type="KEGG" id="des:DSOUD_2551"/>
<dbReference type="EMBL" id="CP010802">
    <property type="protein sequence ID" value="ALC17304.1"/>
    <property type="molecule type" value="Genomic_DNA"/>
</dbReference>
<organism evidence="11 12">
    <name type="scientific">Desulfuromonas soudanensis</name>
    <dbReference type="NCBI Taxonomy" id="1603606"/>
    <lineage>
        <taxon>Bacteria</taxon>
        <taxon>Pseudomonadati</taxon>
        <taxon>Thermodesulfobacteriota</taxon>
        <taxon>Desulfuromonadia</taxon>
        <taxon>Desulfuromonadales</taxon>
        <taxon>Desulfuromonadaceae</taxon>
        <taxon>Desulfuromonas</taxon>
    </lineage>
</organism>
<feature type="domain" description="ABC transporter" evidence="10">
    <location>
        <begin position="8"/>
        <end position="222"/>
    </location>
</feature>
<dbReference type="PROSITE" id="PS00211">
    <property type="entry name" value="ABC_TRANSPORTER_1"/>
    <property type="match status" value="1"/>
</dbReference>
<evidence type="ECO:0000313" key="12">
    <source>
        <dbReference type="Proteomes" id="UP000057158"/>
    </source>
</evidence>
<name>A0A0M4CY40_9BACT</name>
<dbReference type="InterPro" id="IPR003593">
    <property type="entry name" value="AAA+_ATPase"/>
</dbReference>
<dbReference type="Proteomes" id="UP000057158">
    <property type="component" value="Chromosome"/>
</dbReference>
<evidence type="ECO:0000256" key="8">
    <source>
        <dbReference type="ARBA" id="ARBA00023065"/>
    </source>
</evidence>
<dbReference type="InterPro" id="IPR017871">
    <property type="entry name" value="ABC_transporter-like_CS"/>
</dbReference>
<dbReference type="SUPFAM" id="SSF52540">
    <property type="entry name" value="P-loop containing nucleoside triphosphate hydrolases"/>
    <property type="match status" value="1"/>
</dbReference>
<evidence type="ECO:0000256" key="1">
    <source>
        <dbReference type="ARBA" id="ARBA00022448"/>
    </source>
</evidence>
<evidence type="ECO:0000256" key="3">
    <source>
        <dbReference type="ARBA" id="ARBA00022741"/>
    </source>
</evidence>
<dbReference type="SMART" id="SM00382">
    <property type="entry name" value="AAA"/>
    <property type="match status" value="1"/>
</dbReference>
<sequence>MSAGETLLELSAVDLVLGRRHLLERVDLQVRRAEIVTLIGPNGAGKTTLLRIALGLLPQTSGKVYRQSGITVGYMPQRLQIDPTFPLQVKRFLAMAGGEPERARSLLEQVGAPHVYESPLQNISGGEMQRVLLARALIRNPDLLVLDEPVQGVDVRGQVELYRLISAIRLEQGCAVLMVSHDLHLVMAATDRVLCLNRHICCSGTPEVVTLDPAYLELFGHLAVYTHDPSHNHSQHQDSSGGADVK</sequence>